<dbReference type="CDD" id="cd01650">
    <property type="entry name" value="RT_nLTR_like"/>
    <property type="match status" value="1"/>
</dbReference>
<dbReference type="InterPro" id="IPR008906">
    <property type="entry name" value="HATC_C_dom"/>
</dbReference>
<organism evidence="4 5">
    <name type="scientific">Buddleja alternifolia</name>
    <dbReference type="NCBI Taxonomy" id="168488"/>
    <lineage>
        <taxon>Eukaryota</taxon>
        <taxon>Viridiplantae</taxon>
        <taxon>Streptophyta</taxon>
        <taxon>Embryophyta</taxon>
        <taxon>Tracheophyta</taxon>
        <taxon>Spermatophyta</taxon>
        <taxon>Magnoliopsida</taxon>
        <taxon>eudicotyledons</taxon>
        <taxon>Gunneridae</taxon>
        <taxon>Pentapetalae</taxon>
        <taxon>asterids</taxon>
        <taxon>lamiids</taxon>
        <taxon>Lamiales</taxon>
        <taxon>Scrophulariaceae</taxon>
        <taxon>Buddlejeae</taxon>
        <taxon>Buddleja</taxon>
    </lineage>
</organism>
<gene>
    <name evidence="4" type="ORF">BUALT_Bualt04G0118200</name>
</gene>
<evidence type="ECO:0000259" key="3">
    <source>
        <dbReference type="PROSITE" id="PS50158"/>
    </source>
</evidence>
<dbReference type="InterPro" id="IPR001878">
    <property type="entry name" value="Znf_CCHC"/>
</dbReference>
<proteinExistence type="predicted"/>
<dbReference type="GO" id="GO:0003677">
    <property type="term" value="F:DNA binding"/>
    <property type="evidence" value="ECO:0007669"/>
    <property type="project" value="InterPro"/>
</dbReference>
<evidence type="ECO:0000256" key="1">
    <source>
        <dbReference type="PROSITE-ProRule" id="PRU00047"/>
    </source>
</evidence>
<name>A0AAV6XN78_9LAMI</name>
<evidence type="ECO:0000256" key="2">
    <source>
        <dbReference type="SAM" id="MobiDB-lite"/>
    </source>
</evidence>
<dbReference type="InterPro" id="IPR043502">
    <property type="entry name" value="DNA/RNA_pol_sf"/>
</dbReference>
<dbReference type="AlphaFoldDB" id="A0AAV6XN78"/>
<dbReference type="SUPFAM" id="SSF53098">
    <property type="entry name" value="Ribonuclease H-like"/>
    <property type="match status" value="1"/>
</dbReference>
<accession>A0AAV6XN78</accession>
<dbReference type="Pfam" id="PF05699">
    <property type="entry name" value="Dimer_Tnp_hAT"/>
    <property type="match status" value="1"/>
</dbReference>
<dbReference type="GO" id="GO:0008270">
    <property type="term" value="F:zinc ion binding"/>
    <property type="evidence" value="ECO:0007669"/>
    <property type="project" value="UniProtKB-KW"/>
</dbReference>
<reference evidence="4" key="1">
    <citation type="submission" date="2019-10" db="EMBL/GenBank/DDBJ databases">
        <authorList>
            <person name="Zhang R."/>
            <person name="Pan Y."/>
            <person name="Wang J."/>
            <person name="Ma R."/>
            <person name="Yu S."/>
        </authorList>
    </citation>
    <scope>NUCLEOTIDE SEQUENCE</scope>
    <source>
        <strain evidence="4">LA-IB0</strain>
        <tissue evidence="4">Leaf</tissue>
    </source>
</reference>
<feature type="region of interest" description="Disordered" evidence="2">
    <location>
        <begin position="487"/>
        <end position="513"/>
    </location>
</feature>
<dbReference type="EMBL" id="WHWC01000004">
    <property type="protein sequence ID" value="KAG8384441.1"/>
    <property type="molecule type" value="Genomic_DNA"/>
</dbReference>
<feature type="region of interest" description="Disordered" evidence="2">
    <location>
        <begin position="174"/>
        <end position="194"/>
    </location>
</feature>
<evidence type="ECO:0000313" key="4">
    <source>
        <dbReference type="EMBL" id="KAG8384441.1"/>
    </source>
</evidence>
<dbReference type="SUPFAM" id="SSF56672">
    <property type="entry name" value="DNA/RNA polymerases"/>
    <property type="match status" value="1"/>
</dbReference>
<dbReference type="PANTHER" id="PTHR23272">
    <property type="entry name" value="BED FINGER-RELATED"/>
    <property type="match status" value="1"/>
</dbReference>
<evidence type="ECO:0000313" key="5">
    <source>
        <dbReference type="Proteomes" id="UP000826271"/>
    </source>
</evidence>
<sequence>MAEEFPPPPISQDERDLVERSKKKVWVQDLEEDSIMENSPEAVEGNVKTPTRNISSYRQKLVGKIPGFRASTDKVSTVTTWVRVPDMALEYYQEEIIYSIALCIGEPIKVDLNTFSATRGQFARFCVHVNVEKPLKSKVEINGQMFNVVYENLQAICFECGRIGHRKDLCPSKVMGTEPPPTTSPTSPAESPATGVMGPMATKSDLFGEWMQGNEDKDGEKLNSESFSFRGAGVGGELNPKKRTLHVKNVDENLNPIHLKANGAKPLKGRFWTIIRDSEFCRKSSKVEQPTCINQFRPIALCNVLYKVVTKTVASQIRPFMSELISPLQSSFIPGRGTHDNVLVIQEVIHTLKRSKSKSGGRVIKLDIEKAYDKINWRFLEQTLDFFKFPPMLIKLVMFCVRCAKPRILWNGDPLPAITPTCGLRQGDPLSPYLFVLCVERLSYLIEEAVSNNSWVPISMENQENNVEIQTSDMMEKSDASDPKLMLKPPLPTPKWKPNNCKKRKRSTQTKSIPMKDENVASPAIDRKKVSWVWDHFTKYEGNGEWKASCNYCGQEYAAHSKLHGTGEKENDEDEGIEIVEKEKGSEGNVKGRGKDSKLFGPPDEEDWDVARSFTKFLKLFYDVTLQFSGSSKVTSNLFFLELGAVQTTLKKLSKNKDPKVCLMAMKMQQKFAKYWESVDKINFLLYVATVLDPRYNLRFVRFCFDQVYENDFTLADFMEDQVRNALTRLYDYYKQCDLSENPKPMPSSSNQTSADLDIDENVDTVKFLATQFEKHLEENDYMETKSELTRYLGENCEKNVESFNVLKWWKDNSMKYRVLSQIARDVLAIPVSTVASESAFSTSGRILDPYRSSLNPEMVEALVCCQNWLRLEPFTIDIQEFMKEVPIEEVEKYEEVIKGTTSLEI</sequence>
<dbReference type="GO" id="GO:0046983">
    <property type="term" value="F:protein dimerization activity"/>
    <property type="evidence" value="ECO:0007669"/>
    <property type="project" value="InterPro"/>
</dbReference>
<protein>
    <recommendedName>
        <fullName evidence="3">CCHC-type domain-containing protein</fullName>
    </recommendedName>
</protein>
<dbReference type="Pfam" id="PF00078">
    <property type="entry name" value="RVT_1"/>
    <property type="match status" value="1"/>
</dbReference>
<keyword evidence="1" id="KW-0479">Metal-binding</keyword>
<dbReference type="Proteomes" id="UP000826271">
    <property type="component" value="Unassembled WGS sequence"/>
</dbReference>
<dbReference type="PANTHER" id="PTHR23272:SF193">
    <property type="entry name" value="OS07G0624100 PROTEIN"/>
    <property type="match status" value="1"/>
</dbReference>
<feature type="compositionally biased region" description="Low complexity" evidence="2">
    <location>
        <begin position="184"/>
        <end position="194"/>
    </location>
</feature>
<dbReference type="InterPro" id="IPR012337">
    <property type="entry name" value="RNaseH-like_sf"/>
</dbReference>
<keyword evidence="1" id="KW-0862">Zinc</keyword>
<dbReference type="PROSITE" id="PS50158">
    <property type="entry name" value="ZF_CCHC"/>
    <property type="match status" value="1"/>
</dbReference>
<dbReference type="InterPro" id="IPR000477">
    <property type="entry name" value="RT_dom"/>
</dbReference>
<dbReference type="InterPro" id="IPR025525">
    <property type="entry name" value="hAT-like_transposase_RNase-H"/>
</dbReference>
<keyword evidence="1" id="KW-0863">Zinc-finger</keyword>
<comment type="caution">
    <text evidence="4">The sequence shown here is derived from an EMBL/GenBank/DDBJ whole genome shotgun (WGS) entry which is preliminary data.</text>
</comment>
<keyword evidence="5" id="KW-1185">Reference proteome</keyword>
<feature type="domain" description="CCHC-type" evidence="3">
    <location>
        <begin position="157"/>
        <end position="172"/>
    </location>
</feature>
<dbReference type="Pfam" id="PF14372">
    <property type="entry name" value="hAT-like_RNase-H"/>
    <property type="match status" value="1"/>
</dbReference>